<comment type="caution">
    <text evidence="1">The sequence shown here is derived from an EMBL/GenBank/DDBJ whole genome shotgun (WGS) entry which is preliminary data.</text>
</comment>
<dbReference type="Proteomes" id="UP001431429">
    <property type="component" value="Unassembled WGS sequence"/>
</dbReference>
<dbReference type="EMBL" id="JAMQAW010000006">
    <property type="protein sequence ID" value="MCM2387715.1"/>
    <property type="molecule type" value="Genomic_DNA"/>
</dbReference>
<evidence type="ECO:0000313" key="1">
    <source>
        <dbReference type="EMBL" id="MCM2387715.1"/>
    </source>
</evidence>
<name>A0ABT0UJD2_9ACTN</name>
<gene>
    <name evidence="1" type="ORF">NBG84_05225</name>
</gene>
<reference evidence="1" key="1">
    <citation type="submission" date="2022-06" db="EMBL/GenBank/DDBJ databases">
        <title>Genome public.</title>
        <authorList>
            <person name="Sun Q."/>
        </authorList>
    </citation>
    <scope>NUCLEOTIDE SEQUENCE</scope>
    <source>
        <strain evidence="1">CWNU-1</strain>
    </source>
</reference>
<evidence type="ECO:0000313" key="2">
    <source>
        <dbReference type="Proteomes" id="UP001431429"/>
    </source>
</evidence>
<evidence type="ECO:0008006" key="3">
    <source>
        <dbReference type="Google" id="ProtNLM"/>
    </source>
</evidence>
<sequence length="59" mass="6583">MFYLITLHHRRRCAIPTGDGEGARYRQLAEAGQGWAGLGRRFRAASPNGSARRLRATAR</sequence>
<accession>A0ABT0UJD2</accession>
<dbReference type="RefSeq" id="WP_250918080.1">
    <property type="nucleotide sequence ID" value="NZ_JAMQAW010000006.1"/>
</dbReference>
<organism evidence="1 2">
    <name type="scientific">Streptomyces albipurpureus</name>
    <dbReference type="NCBI Taxonomy" id="2897419"/>
    <lineage>
        <taxon>Bacteria</taxon>
        <taxon>Bacillati</taxon>
        <taxon>Actinomycetota</taxon>
        <taxon>Actinomycetes</taxon>
        <taxon>Kitasatosporales</taxon>
        <taxon>Streptomycetaceae</taxon>
        <taxon>Streptomyces</taxon>
    </lineage>
</organism>
<protein>
    <recommendedName>
        <fullName evidence="3">Transposase</fullName>
    </recommendedName>
</protein>
<keyword evidence="2" id="KW-1185">Reference proteome</keyword>
<proteinExistence type="predicted"/>